<organism evidence="1 2">
    <name type="scientific">Pantoea cypripedii</name>
    <name type="common">Pectobacterium cypripedii</name>
    <name type="synonym">Erwinia cypripedii</name>
    <dbReference type="NCBI Taxonomy" id="55209"/>
    <lineage>
        <taxon>Bacteria</taxon>
        <taxon>Pseudomonadati</taxon>
        <taxon>Pseudomonadota</taxon>
        <taxon>Gammaproteobacteria</taxon>
        <taxon>Enterobacterales</taxon>
        <taxon>Erwiniaceae</taxon>
        <taxon>Pantoea</taxon>
    </lineage>
</organism>
<gene>
    <name evidence="1" type="ORF">CUN67_12930</name>
</gene>
<reference evidence="1 2" key="1">
    <citation type="submission" date="2017-11" db="EMBL/GenBank/DDBJ databases">
        <title>Genome sequence of Pantoea cypripedii NE1.</title>
        <authorList>
            <person name="Nascimento F.X."/>
        </authorList>
    </citation>
    <scope>NUCLEOTIDE SEQUENCE [LARGE SCALE GENOMIC DNA]</scope>
    <source>
        <strain evidence="1 2">NE1</strain>
    </source>
</reference>
<proteinExistence type="predicted"/>
<dbReference type="AlphaFoldDB" id="A0A6B9FZN6"/>
<dbReference type="EMBL" id="CP024768">
    <property type="protein sequence ID" value="QGY29782.1"/>
    <property type="molecule type" value="Genomic_DNA"/>
</dbReference>
<evidence type="ECO:0000313" key="2">
    <source>
        <dbReference type="Proteomes" id="UP000502005"/>
    </source>
</evidence>
<sequence>MRYSWYCHEPLNTETANELLASYASRNIQTRKTLATDPRLWIVSALLPYSEREPTGERGWKKNSLWNLIGEEANG</sequence>
<dbReference type="Proteomes" id="UP000502005">
    <property type="component" value="Chromosome"/>
</dbReference>
<protein>
    <submittedName>
        <fullName evidence="1">Uncharacterized protein</fullName>
    </submittedName>
</protein>
<evidence type="ECO:0000313" key="1">
    <source>
        <dbReference type="EMBL" id="QGY29782.1"/>
    </source>
</evidence>
<accession>A0A6B9FZN6</accession>
<name>A0A6B9FZN6_PANCY</name>